<proteinExistence type="inferred from homology"/>
<dbReference type="FunFam" id="3.10.450.10:FF:000001">
    <property type="entry name" value="Cystatin-A"/>
    <property type="match status" value="1"/>
</dbReference>
<evidence type="ECO:0000313" key="11">
    <source>
        <dbReference type="Proteomes" id="UP000261340"/>
    </source>
</evidence>
<evidence type="ECO:0000256" key="3">
    <source>
        <dbReference type="ARBA" id="ARBA00022490"/>
    </source>
</evidence>
<reference evidence="10" key="1">
    <citation type="submission" date="2025-08" db="UniProtKB">
        <authorList>
            <consortium name="Ensembl"/>
        </authorList>
    </citation>
    <scope>IDENTIFICATION</scope>
</reference>
<evidence type="ECO:0000256" key="7">
    <source>
        <dbReference type="ARBA" id="ARBA00040677"/>
    </source>
</evidence>
<keyword evidence="4" id="KW-0646">Protease inhibitor</keyword>
<evidence type="ECO:0000256" key="6">
    <source>
        <dbReference type="ARBA" id="ARBA00022859"/>
    </source>
</evidence>
<sequence length="109" mass="12567">SVYFHRMAQTIAGGYMEAREASKEIQQICDKVKRHVEGKTNKMYGVFKAVQYRSQVVAGVNYLIKVHVGGHSYLHLKVWKKLPSYGGEVVLFNVEQNPRKNLSDFFKFL</sequence>
<evidence type="ECO:0000256" key="4">
    <source>
        <dbReference type="ARBA" id="ARBA00022690"/>
    </source>
</evidence>
<evidence type="ECO:0000256" key="5">
    <source>
        <dbReference type="ARBA" id="ARBA00022704"/>
    </source>
</evidence>
<comment type="subcellular location">
    <subcellularLocation>
        <location evidence="1">Cytoplasm</location>
    </subcellularLocation>
</comment>
<dbReference type="PROSITE" id="PS00287">
    <property type="entry name" value="CYSTATIN"/>
    <property type="match status" value="1"/>
</dbReference>
<dbReference type="GO" id="GO:0004869">
    <property type="term" value="F:cysteine-type endopeptidase inhibitor activity"/>
    <property type="evidence" value="ECO:0007669"/>
    <property type="project" value="UniProtKB-KW"/>
</dbReference>
<dbReference type="SMART" id="SM00043">
    <property type="entry name" value="CY"/>
    <property type="match status" value="1"/>
</dbReference>
<dbReference type="PANTHER" id="PTHR11414:SF21">
    <property type="entry name" value="CYSTATIN 14A, TANDEM DUPLICATE 1-RELATED"/>
    <property type="match status" value="1"/>
</dbReference>
<name>A0A3Q0SY14_AMPCI</name>
<feature type="domain" description="Cystatin" evidence="9">
    <location>
        <begin position="10"/>
        <end position="108"/>
    </location>
</feature>
<dbReference type="InterPro" id="IPR046350">
    <property type="entry name" value="Cystatin_sf"/>
</dbReference>
<evidence type="ECO:0000313" key="10">
    <source>
        <dbReference type="Ensembl" id="ENSACIP00000027572.1"/>
    </source>
</evidence>
<dbReference type="GeneTree" id="ENSGT00940000155717"/>
<dbReference type="Pfam" id="PF00031">
    <property type="entry name" value="Cystatin"/>
    <property type="match status" value="1"/>
</dbReference>
<dbReference type="Ensembl" id="ENSACIT00000028300.1">
    <property type="protein sequence ID" value="ENSACIP00000027572.1"/>
    <property type="gene ID" value="ENSACIG00000021286.1"/>
</dbReference>
<dbReference type="GO" id="GO:0005829">
    <property type="term" value="C:cytosol"/>
    <property type="evidence" value="ECO:0007669"/>
    <property type="project" value="TreeGrafter"/>
</dbReference>
<comment type="similarity">
    <text evidence="2">Belongs to the cystatin family.</text>
</comment>
<dbReference type="InterPro" id="IPR001713">
    <property type="entry name" value="Prot_inh_stefin"/>
</dbReference>
<accession>A0A3Q0SY14</accession>
<dbReference type="SUPFAM" id="SSF54403">
    <property type="entry name" value="Cystatin/monellin"/>
    <property type="match status" value="1"/>
</dbReference>
<organism evidence="10 11">
    <name type="scientific">Amphilophus citrinellus</name>
    <name type="common">Midas cichlid</name>
    <name type="synonym">Cichlasoma citrinellum</name>
    <dbReference type="NCBI Taxonomy" id="61819"/>
    <lineage>
        <taxon>Eukaryota</taxon>
        <taxon>Metazoa</taxon>
        <taxon>Chordata</taxon>
        <taxon>Craniata</taxon>
        <taxon>Vertebrata</taxon>
        <taxon>Euteleostomi</taxon>
        <taxon>Actinopterygii</taxon>
        <taxon>Neopterygii</taxon>
        <taxon>Teleostei</taxon>
        <taxon>Neoteleostei</taxon>
        <taxon>Acanthomorphata</taxon>
        <taxon>Ovalentaria</taxon>
        <taxon>Cichlomorphae</taxon>
        <taxon>Cichliformes</taxon>
        <taxon>Cichlidae</taxon>
        <taxon>New World cichlids</taxon>
        <taxon>Cichlasomatinae</taxon>
        <taxon>Heroini</taxon>
        <taxon>Amphilophus</taxon>
    </lineage>
</organism>
<protein>
    <recommendedName>
        <fullName evidence="7">Cystatin-B</fullName>
    </recommendedName>
    <alternativeName>
        <fullName evidence="8">Stefin-B</fullName>
    </alternativeName>
</protein>
<dbReference type="Gene3D" id="3.10.450.10">
    <property type="match status" value="1"/>
</dbReference>
<evidence type="ECO:0000256" key="1">
    <source>
        <dbReference type="ARBA" id="ARBA00004496"/>
    </source>
</evidence>
<dbReference type="InterPro" id="IPR018073">
    <property type="entry name" value="Prot_inh_cystat_CS"/>
</dbReference>
<evidence type="ECO:0000259" key="9">
    <source>
        <dbReference type="SMART" id="SM00043"/>
    </source>
</evidence>
<dbReference type="AlphaFoldDB" id="A0A3Q0SY14"/>
<dbReference type="GO" id="GO:0002376">
    <property type="term" value="P:immune system process"/>
    <property type="evidence" value="ECO:0007669"/>
    <property type="project" value="UniProtKB-KW"/>
</dbReference>
<dbReference type="Proteomes" id="UP000261340">
    <property type="component" value="Unplaced"/>
</dbReference>
<dbReference type="STRING" id="61819.ENSACIP00000027572"/>
<reference evidence="10" key="2">
    <citation type="submission" date="2025-09" db="UniProtKB">
        <authorList>
            <consortium name="Ensembl"/>
        </authorList>
    </citation>
    <scope>IDENTIFICATION</scope>
</reference>
<dbReference type="CDD" id="cd00042">
    <property type="entry name" value="CY"/>
    <property type="match status" value="1"/>
</dbReference>
<evidence type="ECO:0000256" key="8">
    <source>
        <dbReference type="ARBA" id="ARBA00041437"/>
    </source>
</evidence>
<dbReference type="PRINTS" id="PR00295">
    <property type="entry name" value="STEFINA"/>
</dbReference>
<evidence type="ECO:0000256" key="2">
    <source>
        <dbReference type="ARBA" id="ARBA00009403"/>
    </source>
</evidence>
<dbReference type="OMA" id="IKMDVGC"/>
<dbReference type="PANTHER" id="PTHR11414">
    <property type="entry name" value="CYSTATIN FAMILY MEMBER"/>
    <property type="match status" value="1"/>
</dbReference>
<keyword evidence="5" id="KW-0789">Thiol protease inhibitor</keyword>
<keyword evidence="11" id="KW-1185">Reference proteome</keyword>
<keyword evidence="6" id="KW-0391">Immunity</keyword>
<dbReference type="InterPro" id="IPR000010">
    <property type="entry name" value="Cystatin_dom"/>
</dbReference>
<keyword evidence="3" id="KW-0963">Cytoplasm</keyword>
<dbReference type="GO" id="GO:0071220">
    <property type="term" value="P:cellular response to bacterial lipoprotein"/>
    <property type="evidence" value="ECO:0007669"/>
    <property type="project" value="UniProtKB-ARBA"/>
</dbReference>